<evidence type="ECO:0000313" key="2">
    <source>
        <dbReference type="EMBL" id="EGZ25814.1"/>
    </source>
</evidence>
<dbReference type="PANTHER" id="PTHR43083">
    <property type="entry name" value="MANNAN POLYMERASE II"/>
    <property type="match status" value="1"/>
</dbReference>
<dbReference type="EMBL" id="JH159152">
    <property type="protein sequence ID" value="EGZ25814.1"/>
    <property type="molecule type" value="Genomic_DNA"/>
</dbReference>
<dbReference type="RefSeq" id="XP_009521102.1">
    <property type="nucleotide sequence ID" value="XM_009522807.1"/>
</dbReference>
<evidence type="ECO:0000313" key="3">
    <source>
        <dbReference type="Proteomes" id="UP000002640"/>
    </source>
</evidence>
<sequence length="139" mass="16654">MDELTKVRTLFKKYIQQYSRLSVFFRADFTQNGLTRVNRHEVARQADRRRMIARYRNYVLMSSLETWHQHVVWLDADVEIISSHLLPKMIHSGLDIMMPTCYSMFRGAWINYDQNGWVGQRKERPADLQVNRHQNSSIH</sequence>
<dbReference type="Pfam" id="PF03452">
    <property type="entry name" value="Anp1"/>
    <property type="match status" value="1"/>
</dbReference>
<dbReference type="InParanoid" id="G4YZP6"/>
<name>G4YZP6_PHYSP</name>
<gene>
    <name evidence="2" type="ORF">PHYSODRAFT_297325</name>
</gene>
<dbReference type="AlphaFoldDB" id="G4YZP6"/>
<dbReference type="GeneID" id="20641472"/>
<dbReference type="KEGG" id="psoj:PHYSODRAFT_297325"/>
<comment type="similarity">
    <text evidence="1">Belongs to the ANP1/MMN9/VAN1 family.</text>
</comment>
<proteinExistence type="inferred from homology"/>
<reference evidence="2 3" key="1">
    <citation type="journal article" date="2006" name="Science">
        <title>Phytophthora genome sequences uncover evolutionary origins and mechanisms of pathogenesis.</title>
        <authorList>
            <person name="Tyler B.M."/>
            <person name="Tripathy S."/>
            <person name="Zhang X."/>
            <person name="Dehal P."/>
            <person name="Jiang R.H."/>
            <person name="Aerts A."/>
            <person name="Arredondo F.D."/>
            <person name="Baxter L."/>
            <person name="Bensasson D."/>
            <person name="Beynon J.L."/>
            <person name="Chapman J."/>
            <person name="Damasceno C.M."/>
            <person name="Dorrance A.E."/>
            <person name="Dou D."/>
            <person name="Dickerman A.W."/>
            <person name="Dubchak I.L."/>
            <person name="Garbelotto M."/>
            <person name="Gijzen M."/>
            <person name="Gordon S.G."/>
            <person name="Govers F."/>
            <person name="Grunwald N.J."/>
            <person name="Huang W."/>
            <person name="Ivors K.L."/>
            <person name="Jones R.W."/>
            <person name="Kamoun S."/>
            <person name="Krampis K."/>
            <person name="Lamour K.H."/>
            <person name="Lee M.K."/>
            <person name="McDonald W.H."/>
            <person name="Medina M."/>
            <person name="Meijer H.J."/>
            <person name="Nordberg E.K."/>
            <person name="Maclean D.J."/>
            <person name="Ospina-Giraldo M.D."/>
            <person name="Morris P.F."/>
            <person name="Phuntumart V."/>
            <person name="Putnam N.H."/>
            <person name="Rash S."/>
            <person name="Rose J.K."/>
            <person name="Sakihama Y."/>
            <person name="Salamov A.A."/>
            <person name="Savidor A."/>
            <person name="Scheuring C.F."/>
            <person name="Smith B.M."/>
            <person name="Sobral B.W."/>
            <person name="Terry A."/>
            <person name="Torto-Alalibo T.A."/>
            <person name="Win J."/>
            <person name="Xu Z."/>
            <person name="Zhang H."/>
            <person name="Grigoriev I.V."/>
            <person name="Rokhsar D.S."/>
            <person name="Boore J.L."/>
        </authorList>
    </citation>
    <scope>NUCLEOTIDE SEQUENCE [LARGE SCALE GENOMIC DNA]</scope>
    <source>
        <strain evidence="2 3">P6497</strain>
    </source>
</reference>
<dbReference type="Gene3D" id="3.90.550.10">
    <property type="entry name" value="Spore Coat Polysaccharide Biosynthesis Protein SpsA, Chain A"/>
    <property type="match status" value="1"/>
</dbReference>
<dbReference type="OMA" id="FRGAWIN"/>
<evidence type="ECO:0000256" key="1">
    <source>
        <dbReference type="ARBA" id="ARBA00037964"/>
    </source>
</evidence>
<dbReference type="PANTHER" id="PTHR43083:SF6">
    <property type="entry name" value="MANNAN POLYMERASE COMPLEXES SUBUNIT MNN9"/>
    <property type="match status" value="1"/>
</dbReference>
<dbReference type="InterPro" id="IPR052086">
    <property type="entry name" value="Mannan_Polymerase_Subunit"/>
</dbReference>
<keyword evidence="3" id="KW-1185">Reference proteome</keyword>
<dbReference type="InterPro" id="IPR029044">
    <property type="entry name" value="Nucleotide-diphossugar_trans"/>
</dbReference>
<protein>
    <submittedName>
        <fullName evidence="2">Uncharacterized protein</fullName>
    </submittedName>
</protein>
<dbReference type="Proteomes" id="UP000002640">
    <property type="component" value="Unassembled WGS sequence"/>
</dbReference>
<organism evidence="2 3">
    <name type="scientific">Phytophthora sojae (strain P6497)</name>
    <name type="common">Soybean stem and root rot agent</name>
    <name type="synonym">Phytophthora megasperma f. sp. glycines</name>
    <dbReference type="NCBI Taxonomy" id="1094619"/>
    <lineage>
        <taxon>Eukaryota</taxon>
        <taxon>Sar</taxon>
        <taxon>Stramenopiles</taxon>
        <taxon>Oomycota</taxon>
        <taxon>Peronosporomycetes</taxon>
        <taxon>Peronosporales</taxon>
        <taxon>Peronosporaceae</taxon>
        <taxon>Phytophthora</taxon>
    </lineage>
</organism>
<accession>G4YZP6</accession>